<comment type="caution">
    <text evidence="3">The sequence shown here is derived from an EMBL/GenBank/DDBJ whole genome shotgun (WGS) entry which is preliminary data.</text>
</comment>
<dbReference type="GO" id="GO:0006412">
    <property type="term" value="P:translation"/>
    <property type="evidence" value="ECO:0007669"/>
    <property type="project" value="UniProtKB-UniRule"/>
</dbReference>
<feature type="active site" evidence="2">
    <location>
        <position position="132"/>
    </location>
</feature>
<evidence type="ECO:0000256" key="2">
    <source>
        <dbReference type="HAMAP-Rule" id="MF_00163"/>
    </source>
</evidence>
<comment type="cofactor">
    <cofactor evidence="2">
        <name>Fe(2+)</name>
        <dbReference type="ChEBI" id="CHEBI:29033"/>
    </cofactor>
    <text evidence="2">Binds 1 Fe(2+) ion.</text>
</comment>
<dbReference type="NCBIfam" id="TIGR00079">
    <property type="entry name" value="pept_deformyl"/>
    <property type="match status" value="1"/>
</dbReference>
<comment type="catalytic activity">
    <reaction evidence="2">
        <text>N-terminal N-formyl-L-methionyl-[peptide] + H2O = N-terminal L-methionyl-[peptide] + formate</text>
        <dbReference type="Rhea" id="RHEA:24420"/>
        <dbReference type="Rhea" id="RHEA-COMP:10639"/>
        <dbReference type="Rhea" id="RHEA-COMP:10640"/>
        <dbReference type="ChEBI" id="CHEBI:15377"/>
        <dbReference type="ChEBI" id="CHEBI:15740"/>
        <dbReference type="ChEBI" id="CHEBI:49298"/>
        <dbReference type="ChEBI" id="CHEBI:64731"/>
        <dbReference type="EC" id="3.5.1.88"/>
    </reaction>
</comment>
<dbReference type="Pfam" id="PF01327">
    <property type="entry name" value="Pep_deformylase"/>
    <property type="match status" value="1"/>
</dbReference>
<dbReference type="RefSeq" id="WP_131923199.1">
    <property type="nucleotide sequence ID" value="NZ_SMAG01000001.1"/>
</dbReference>
<evidence type="ECO:0000256" key="1">
    <source>
        <dbReference type="ARBA" id="ARBA00010759"/>
    </source>
</evidence>
<dbReference type="GO" id="GO:0046872">
    <property type="term" value="F:metal ion binding"/>
    <property type="evidence" value="ECO:0007669"/>
    <property type="project" value="UniProtKB-KW"/>
</dbReference>
<reference evidence="3 4" key="1">
    <citation type="submission" date="2019-03" db="EMBL/GenBank/DDBJ databases">
        <title>Genomic Encyclopedia of Type Strains, Phase IV (KMG-IV): sequencing the most valuable type-strain genomes for metagenomic binning, comparative biology and taxonomic classification.</title>
        <authorList>
            <person name="Goeker M."/>
        </authorList>
    </citation>
    <scope>NUCLEOTIDE SEQUENCE [LARGE SCALE GENOMIC DNA]</scope>
    <source>
        <strain evidence="3 4">DSM 45707</strain>
    </source>
</reference>
<dbReference type="InterPro" id="IPR023635">
    <property type="entry name" value="Peptide_deformylase"/>
</dbReference>
<dbReference type="PANTHER" id="PTHR10458:SF22">
    <property type="entry name" value="PEPTIDE DEFORMYLASE"/>
    <property type="match status" value="1"/>
</dbReference>
<dbReference type="PANTHER" id="PTHR10458">
    <property type="entry name" value="PEPTIDE DEFORMYLASE"/>
    <property type="match status" value="1"/>
</dbReference>
<feature type="binding site" evidence="2">
    <location>
        <position position="131"/>
    </location>
    <ligand>
        <name>Fe cation</name>
        <dbReference type="ChEBI" id="CHEBI:24875"/>
    </ligand>
</feature>
<dbReference type="HAMAP" id="MF_00163">
    <property type="entry name" value="Pep_deformylase"/>
    <property type="match status" value="1"/>
</dbReference>
<sequence length="169" mass="18831">MSIREIIQFGDPRLRKVSKEVMDITPKILTLLDDMRDTLYASESGAGLAAVQIGILKRVVVMDCGDGLIELINPVILQKDGEQIGPEACLSYPGFWGNVKRANFVSVKYQDRFGSDKEIQAESFIARCLQHEIDHLNGVLFIDHVESGNFYFNNQPADLLSAIKTSNTL</sequence>
<comment type="similarity">
    <text evidence="1 2">Belongs to the polypeptide deformylase family.</text>
</comment>
<dbReference type="CDD" id="cd00487">
    <property type="entry name" value="Pep_deformylase"/>
    <property type="match status" value="1"/>
</dbReference>
<gene>
    <name evidence="2" type="primary">def</name>
    <name evidence="3" type="ORF">EDD58_101459</name>
</gene>
<evidence type="ECO:0000313" key="3">
    <source>
        <dbReference type="EMBL" id="TCS96817.1"/>
    </source>
</evidence>
<protein>
    <recommendedName>
        <fullName evidence="2">Peptide deformylase</fullName>
        <shortName evidence="2">PDF</shortName>
        <ecNumber evidence="2">3.5.1.88</ecNumber>
    </recommendedName>
    <alternativeName>
        <fullName evidence="2">Polypeptide deformylase</fullName>
    </alternativeName>
</protein>
<dbReference type="OrthoDB" id="9784988at2"/>
<comment type="function">
    <text evidence="2">Removes the formyl group from the N-terminal Met of newly synthesized proteins. Requires at least a dipeptide for an efficient rate of reaction. N-terminal L-methionine is a prerequisite for activity but the enzyme has broad specificity at other positions.</text>
</comment>
<evidence type="ECO:0000313" key="4">
    <source>
        <dbReference type="Proteomes" id="UP000294937"/>
    </source>
</evidence>
<proteinExistence type="inferred from homology"/>
<keyword evidence="2" id="KW-0408">Iron</keyword>
<dbReference type="SUPFAM" id="SSF56420">
    <property type="entry name" value="Peptide deformylase"/>
    <property type="match status" value="1"/>
</dbReference>
<name>A0A4V2UVR6_9BACL</name>
<dbReference type="PIRSF" id="PIRSF004749">
    <property type="entry name" value="Pep_def"/>
    <property type="match status" value="1"/>
</dbReference>
<dbReference type="EC" id="3.5.1.88" evidence="2"/>
<dbReference type="Gene3D" id="3.90.45.10">
    <property type="entry name" value="Peptide deformylase"/>
    <property type="match status" value="1"/>
</dbReference>
<dbReference type="NCBIfam" id="NF001159">
    <property type="entry name" value="PRK00150.1-3"/>
    <property type="match status" value="1"/>
</dbReference>
<keyword evidence="2" id="KW-0479">Metal-binding</keyword>
<dbReference type="PRINTS" id="PR01576">
    <property type="entry name" value="PDEFORMYLASE"/>
</dbReference>
<keyword evidence="2" id="KW-0648">Protein biosynthesis</keyword>
<dbReference type="AlphaFoldDB" id="A0A4V2UVR6"/>
<keyword evidence="2" id="KW-0378">Hydrolase</keyword>
<accession>A0A4V2UVR6</accession>
<organism evidence="3 4">
    <name type="scientific">Hazenella coriacea</name>
    <dbReference type="NCBI Taxonomy" id="1179467"/>
    <lineage>
        <taxon>Bacteria</taxon>
        <taxon>Bacillati</taxon>
        <taxon>Bacillota</taxon>
        <taxon>Bacilli</taxon>
        <taxon>Bacillales</taxon>
        <taxon>Thermoactinomycetaceae</taxon>
        <taxon>Hazenella</taxon>
    </lineage>
</organism>
<keyword evidence="4" id="KW-1185">Reference proteome</keyword>
<dbReference type="Proteomes" id="UP000294937">
    <property type="component" value="Unassembled WGS sequence"/>
</dbReference>
<dbReference type="GO" id="GO:0042586">
    <property type="term" value="F:peptide deformylase activity"/>
    <property type="evidence" value="ECO:0007669"/>
    <property type="project" value="UniProtKB-UniRule"/>
</dbReference>
<feature type="binding site" evidence="2">
    <location>
        <position position="89"/>
    </location>
    <ligand>
        <name>Fe cation</name>
        <dbReference type="ChEBI" id="CHEBI:24875"/>
    </ligand>
</feature>
<dbReference type="EMBL" id="SMAG01000001">
    <property type="protein sequence ID" value="TCS96817.1"/>
    <property type="molecule type" value="Genomic_DNA"/>
</dbReference>
<feature type="binding site" evidence="2">
    <location>
        <position position="135"/>
    </location>
    <ligand>
        <name>Fe cation</name>
        <dbReference type="ChEBI" id="CHEBI:24875"/>
    </ligand>
</feature>
<dbReference type="InterPro" id="IPR036821">
    <property type="entry name" value="Peptide_deformylase_sf"/>
</dbReference>